<proteinExistence type="predicted"/>
<comment type="caution">
    <text evidence="1">The sequence shown here is derived from an EMBL/GenBank/DDBJ whole genome shotgun (WGS) entry which is preliminary data.</text>
</comment>
<gene>
    <name evidence="1" type="ORF">S01H4_34578</name>
</gene>
<reference evidence="1" key="1">
    <citation type="journal article" date="2014" name="Front. Microbiol.">
        <title>High frequency of phylogenetically diverse reductive dehalogenase-homologous genes in deep subseafloor sedimentary metagenomes.</title>
        <authorList>
            <person name="Kawai M."/>
            <person name="Futagami T."/>
            <person name="Toyoda A."/>
            <person name="Takaki Y."/>
            <person name="Nishi S."/>
            <person name="Hori S."/>
            <person name="Arai W."/>
            <person name="Tsubouchi T."/>
            <person name="Morono Y."/>
            <person name="Uchiyama I."/>
            <person name="Ito T."/>
            <person name="Fujiyama A."/>
            <person name="Inagaki F."/>
            <person name="Takami H."/>
        </authorList>
    </citation>
    <scope>NUCLEOTIDE SEQUENCE</scope>
    <source>
        <strain evidence="1">Expedition CK06-06</strain>
    </source>
</reference>
<dbReference type="EMBL" id="BART01018307">
    <property type="protein sequence ID" value="GAG74687.1"/>
    <property type="molecule type" value="Genomic_DNA"/>
</dbReference>
<name>X1AZX2_9ZZZZ</name>
<protein>
    <submittedName>
        <fullName evidence="1">Uncharacterized protein</fullName>
    </submittedName>
</protein>
<evidence type="ECO:0000313" key="1">
    <source>
        <dbReference type="EMBL" id="GAG74687.1"/>
    </source>
</evidence>
<organism evidence="1">
    <name type="scientific">marine sediment metagenome</name>
    <dbReference type="NCBI Taxonomy" id="412755"/>
    <lineage>
        <taxon>unclassified sequences</taxon>
        <taxon>metagenomes</taxon>
        <taxon>ecological metagenomes</taxon>
    </lineage>
</organism>
<accession>X1AZX2</accession>
<sequence length="148" mass="17797">MVMTEEEKLLRKIQDLQYELDKKDFQINSQLDKIDGQEVEIMKYEQMFDENAPKSKIKKAKEDKLNIEIDARGREIRELKDRMGFLRKEKIDLQKKYELEVKKNTDTSVISVEEIREKDKPPLNVLLQELQDKINKQESMIRRLKVEK</sequence>
<dbReference type="AlphaFoldDB" id="X1AZX2"/>